<dbReference type="InterPro" id="IPR027417">
    <property type="entry name" value="P-loop_NTPase"/>
</dbReference>
<feature type="compositionally biased region" description="Basic residues" evidence="1">
    <location>
        <begin position="641"/>
        <end position="650"/>
    </location>
</feature>
<evidence type="ECO:0000313" key="3">
    <source>
        <dbReference type="EMBL" id="SDM90322.1"/>
    </source>
</evidence>
<evidence type="ECO:0000259" key="2">
    <source>
        <dbReference type="Pfam" id="PF13175"/>
    </source>
</evidence>
<feature type="region of interest" description="Disordered" evidence="1">
    <location>
        <begin position="641"/>
        <end position="660"/>
    </location>
</feature>
<keyword evidence="4" id="KW-1185">Reference proteome</keyword>
<feature type="domain" description="Endonuclease GajA/Old nuclease/RecF-like AAA" evidence="2">
    <location>
        <begin position="1"/>
        <end position="363"/>
    </location>
</feature>
<dbReference type="Proteomes" id="UP000182276">
    <property type="component" value="Unassembled WGS sequence"/>
</dbReference>
<dbReference type="InterPro" id="IPR051396">
    <property type="entry name" value="Bact_Antivir_Def_Nuclease"/>
</dbReference>
<dbReference type="EMBL" id="FNHO01000012">
    <property type="protein sequence ID" value="SDM90322.1"/>
    <property type="molecule type" value="Genomic_DNA"/>
</dbReference>
<sequence>MIVALLVRNFKIYQNINFLPISNGKMFSALVGENGAGKSSVLEALNSFFNGVDWNYNHTITMNSFDTREPFICPIFLIDKQKAIFSKHKEIVEELSSMAWCAPRAEFNSAHRKLSDQFCRHRDVLIQEGFGPEEYYLLPLGLRKQSANGSAEVYFSIFEPLENIIGEKPFVVEQKIASEIYENLSSAYNYVYLPSEIDFHAYTKIEGRTIQALLGRKLNDIVREFIDGETVRGINRNLNAFLTEIAETLEGYEYKKPAKKQNLFNQSHFTEKVIEAFFESKVLSRKNGEESTPVNNLSSGEKRRAIIDVARGFLLKGASVGGQQVVLAIDEPELSLHVSACFEQFEKVKEISTSGVQSLVTTHWYGFMPVISSGVAVYIPKDDRSDVPLIDLRCFREDIKRLKERTGGILPTNIELKGINDLVQSIIASVTASDCNWVVCEGSSDKIYLDHFFRNLPVRPYVLAVGGSANVKRVFNYVTMALDNDRDCIQGKVYFVVDTDKKYSAFEAPDSIKNIRMRRLINNPATGKTELVVPGSDIFYPPTEIEDCLLPDIFISTLQSFQEEQAELYSQFSEPPSVLVESQASGLALNMRDTDKQVLEKIFSVPRFKVMFANRYIGLSGDTPPPGWVLEISQFLGAEKKLRKRPSAKRSGRDRTAATD</sequence>
<evidence type="ECO:0000313" key="4">
    <source>
        <dbReference type="Proteomes" id="UP000182276"/>
    </source>
</evidence>
<evidence type="ECO:0000256" key="1">
    <source>
        <dbReference type="SAM" id="MobiDB-lite"/>
    </source>
</evidence>
<feature type="compositionally biased region" description="Basic and acidic residues" evidence="1">
    <location>
        <begin position="651"/>
        <end position="660"/>
    </location>
</feature>
<dbReference type="InterPro" id="IPR041685">
    <property type="entry name" value="AAA_GajA/Old/RecF-like"/>
</dbReference>
<protein>
    <submittedName>
        <fullName evidence="3">AAA domain-containing protein, putative AbiEii toxin, Type IV TA system</fullName>
    </submittedName>
</protein>
<gene>
    <name evidence="3" type="ORF">SAMN05660875_11223</name>
</gene>
<dbReference type="Gene3D" id="3.40.50.300">
    <property type="entry name" value="P-loop containing nucleotide triphosphate hydrolases"/>
    <property type="match status" value="1"/>
</dbReference>
<dbReference type="Pfam" id="PF13175">
    <property type="entry name" value="AAA_15"/>
    <property type="match status" value="1"/>
</dbReference>
<dbReference type="GeneID" id="77262313"/>
<dbReference type="PANTHER" id="PTHR43581">
    <property type="entry name" value="ATP/GTP PHOSPHATASE"/>
    <property type="match status" value="1"/>
</dbReference>
<organism evidence="3 4">
    <name type="scientific">Stutzerimonas balearica DSM 6083</name>
    <dbReference type="NCBI Taxonomy" id="1123016"/>
    <lineage>
        <taxon>Bacteria</taxon>
        <taxon>Pseudomonadati</taxon>
        <taxon>Pseudomonadota</taxon>
        <taxon>Gammaproteobacteria</taxon>
        <taxon>Pseudomonadales</taxon>
        <taxon>Pseudomonadaceae</taxon>
        <taxon>Stutzerimonas</taxon>
    </lineage>
</organism>
<reference evidence="3 4" key="1">
    <citation type="submission" date="2016-10" db="EMBL/GenBank/DDBJ databases">
        <authorList>
            <person name="Varghese N."/>
            <person name="Submissions S."/>
        </authorList>
    </citation>
    <scope>NUCLEOTIDE SEQUENCE [LARGE SCALE GENOMIC DNA]</scope>
    <source>
        <strain evidence="3 4">DSM 6083</strain>
    </source>
</reference>
<name>A0ABY0R9Q8_9GAMM</name>
<accession>A0ABY0R9Q8</accession>
<comment type="caution">
    <text evidence="3">The sequence shown here is derived from an EMBL/GenBank/DDBJ whole genome shotgun (WGS) entry which is preliminary data.</text>
</comment>
<proteinExistence type="predicted"/>
<dbReference type="PANTHER" id="PTHR43581:SF4">
    <property type="entry name" value="ATP_GTP PHOSPHATASE"/>
    <property type="match status" value="1"/>
</dbReference>
<dbReference type="SUPFAM" id="SSF52540">
    <property type="entry name" value="P-loop containing nucleoside triphosphate hydrolases"/>
    <property type="match status" value="1"/>
</dbReference>
<dbReference type="RefSeq" id="WP_158485395.1">
    <property type="nucleotide sequence ID" value="NZ_CP007511.1"/>
</dbReference>